<sequence>MYEWITIYLDYHRQEVGGPFEHIQLIIVDNDIPSKTRSKVTKIITFGADTGFLRDLHHPHGRPLTAE</sequence>
<reference evidence="2" key="1">
    <citation type="submission" date="2016-06" db="EMBL/GenBank/DDBJ databases">
        <title>Complete genome sequence of Actinoalloteichus fjordicus DSM 46855 (=ADI127-17), type strain of the new species Actinoalloteichus fjordicus.</title>
        <authorList>
            <person name="Ruckert C."/>
            <person name="Nouioui I."/>
            <person name="Willmese J."/>
            <person name="van Wezel G."/>
            <person name="Klenk H.-P."/>
            <person name="Kalinowski J."/>
            <person name="Zotchev S.B."/>
        </authorList>
    </citation>
    <scope>NUCLEOTIDE SEQUENCE [LARGE SCALE GENOMIC DNA]</scope>
    <source>
        <strain evidence="2">ADI127-7</strain>
    </source>
</reference>
<evidence type="ECO:0000313" key="2">
    <source>
        <dbReference type="Proteomes" id="UP000185511"/>
    </source>
</evidence>
<dbReference type="EMBL" id="CP016076">
    <property type="protein sequence ID" value="APU15306.1"/>
    <property type="molecule type" value="Genomic_DNA"/>
</dbReference>
<dbReference type="KEGG" id="acad:UA74_16290"/>
<proteinExistence type="predicted"/>
<protein>
    <submittedName>
        <fullName evidence="1">Uncharacterized protein</fullName>
    </submittedName>
</protein>
<organism evidence="1 2">
    <name type="scientific">Actinoalloteichus fjordicus</name>
    <dbReference type="NCBI Taxonomy" id="1612552"/>
    <lineage>
        <taxon>Bacteria</taxon>
        <taxon>Bacillati</taxon>
        <taxon>Actinomycetota</taxon>
        <taxon>Actinomycetes</taxon>
        <taxon>Pseudonocardiales</taxon>
        <taxon>Pseudonocardiaceae</taxon>
        <taxon>Actinoalloteichus</taxon>
    </lineage>
</organism>
<name>A0AAC9PSY4_9PSEU</name>
<keyword evidence="2" id="KW-1185">Reference proteome</keyword>
<dbReference type="AlphaFoldDB" id="A0AAC9PSY4"/>
<accession>A0AAC9PSY4</accession>
<dbReference type="Proteomes" id="UP000185511">
    <property type="component" value="Chromosome"/>
</dbReference>
<dbReference type="RefSeq" id="WP_075764792.1">
    <property type="nucleotide sequence ID" value="NZ_CP016076.1"/>
</dbReference>
<gene>
    <name evidence="1" type="ORF">UA74_16290</name>
</gene>
<evidence type="ECO:0000313" key="1">
    <source>
        <dbReference type="EMBL" id="APU15306.1"/>
    </source>
</evidence>